<feature type="compositionally biased region" description="Low complexity" evidence="1">
    <location>
        <begin position="1"/>
        <end position="15"/>
    </location>
</feature>
<evidence type="ECO:0000256" key="1">
    <source>
        <dbReference type="SAM" id="MobiDB-lite"/>
    </source>
</evidence>
<sequence>MSMPSPASSPSTMISTEKTPPNEQSSTSKYVCTGKSAFAPSKQTLMGFVFTAQGEVSIRSLRAVSNGLLSLEPGLDIGLFLRSFSPLLTGVDKADDPVSPLHTSFPEFIRERSRSKDFGIGSASALHGNLAIASLRLLKGTNAALSSVRTMMAQ</sequence>
<dbReference type="EMBL" id="KV417305">
    <property type="protein sequence ID" value="KZO92978.1"/>
    <property type="molecule type" value="Genomic_DNA"/>
</dbReference>
<dbReference type="AlphaFoldDB" id="A0A167IUT5"/>
<evidence type="ECO:0000313" key="3">
    <source>
        <dbReference type="Proteomes" id="UP000076738"/>
    </source>
</evidence>
<gene>
    <name evidence="2" type="ORF">CALVIDRAFT_286045</name>
</gene>
<name>A0A167IUT5_CALVF</name>
<protein>
    <submittedName>
        <fullName evidence="2">Uncharacterized protein</fullName>
    </submittedName>
</protein>
<dbReference type="Proteomes" id="UP000076738">
    <property type="component" value="Unassembled WGS sequence"/>
</dbReference>
<accession>A0A167IUT5</accession>
<feature type="compositionally biased region" description="Polar residues" evidence="1">
    <location>
        <begin position="16"/>
        <end position="28"/>
    </location>
</feature>
<reference evidence="2 3" key="1">
    <citation type="journal article" date="2016" name="Mol. Biol. Evol.">
        <title>Comparative Genomics of Early-Diverging Mushroom-Forming Fungi Provides Insights into the Origins of Lignocellulose Decay Capabilities.</title>
        <authorList>
            <person name="Nagy L.G."/>
            <person name="Riley R."/>
            <person name="Tritt A."/>
            <person name="Adam C."/>
            <person name="Daum C."/>
            <person name="Floudas D."/>
            <person name="Sun H."/>
            <person name="Yadav J.S."/>
            <person name="Pangilinan J."/>
            <person name="Larsson K.H."/>
            <person name="Matsuura K."/>
            <person name="Barry K."/>
            <person name="Labutti K."/>
            <person name="Kuo R."/>
            <person name="Ohm R.A."/>
            <person name="Bhattacharya S.S."/>
            <person name="Shirouzu T."/>
            <person name="Yoshinaga Y."/>
            <person name="Martin F.M."/>
            <person name="Grigoriev I.V."/>
            <person name="Hibbett D.S."/>
        </authorList>
    </citation>
    <scope>NUCLEOTIDE SEQUENCE [LARGE SCALE GENOMIC DNA]</scope>
    <source>
        <strain evidence="2 3">TUFC12733</strain>
    </source>
</reference>
<organism evidence="2 3">
    <name type="scientific">Calocera viscosa (strain TUFC12733)</name>
    <dbReference type="NCBI Taxonomy" id="1330018"/>
    <lineage>
        <taxon>Eukaryota</taxon>
        <taxon>Fungi</taxon>
        <taxon>Dikarya</taxon>
        <taxon>Basidiomycota</taxon>
        <taxon>Agaricomycotina</taxon>
        <taxon>Dacrymycetes</taxon>
        <taxon>Dacrymycetales</taxon>
        <taxon>Dacrymycetaceae</taxon>
        <taxon>Calocera</taxon>
    </lineage>
</organism>
<proteinExistence type="predicted"/>
<keyword evidence="3" id="KW-1185">Reference proteome</keyword>
<evidence type="ECO:0000313" key="2">
    <source>
        <dbReference type="EMBL" id="KZO92978.1"/>
    </source>
</evidence>
<feature type="region of interest" description="Disordered" evidence="1">
    <location>
        <begin position="1"/>
        <end position="28"/>
    </location>
</feature>